<dbReference type="Gene3D" id="3.30.9.10">
    <property type="entry name" value="D-Amino Acid Oxidase, subunit A, domain 2"/>
    <property type="match status" value="1"/>
</dbReference>
<dbReference type="GO" id="GO:0005737">
    <property type="term" value="C:cytoplasm"/>
    <property type="evidence" value="ECO:0007669"/>
    <property type="project" value="TreeGrafter"/>
</dbReference>
<evidence type="ECO:0000313" key="6">
    <source>
        <dbReference type="EMBL" id="GGL60867.1"/>
    </source>
</evidence>
<dbReference type="Pfam" id="PF01266">
    <property type="entry name" value="DAO"/>
    <property type="match status" value="1"/>
</dbReference>
<dbReference type="SUPFAM" id="SSF51905">
    <property type="entry name" value="FAD/NAD(P)-binding domain"/>
    <property type="match status" value="1"/>
</dbReference>
<name>A0A917S5W0_9ACTN</name>
<comment type="cofactor">
    <cofactor evidence="1">
        <name>FAD</name>
        <dbReference type="ChEBI" id="CHEBI:57692"/>
    </cofactor>
</comment>
<dbReference type="SUPFAM" id="SSF54373">
    <property type="entry name" value="FAD-linked reductases, C-terminal domain"/>
    <property type="match status" value="1"/>
</dbReference>
<proteinExistence type="inferred from homology"/>
<keyword evidence="7" id="KW-1185">Reference proteome</keyword>
<dbReference type="GO" id="GO:0016491">
    <property type="term" value="F:oxidoreductase activity"/>
    <property type="evidence" value="ECO:0007669"/>
    <property type="project" value="UniProtKB-KW"/>
</dbReference>
<evidence type="ECO:0000256" key="4">
    <source>
        <dbReference type="ARBA" id="ARBA00023002"/>
    </source>
</evidence>
<reference evidence="6" key="1">
    <citation type="journal article" date="2014" name="Int. J. Syst. Evol. Microbiol.">
        <title>Complete genome sequence of Corynebacterium casei LMG S-19264T (=DSM 44701T), isolated from a smear-ripened cheese.</title>
        <authorList>
            <consortium name="US DOE Joint Genome Institute (JGI-PGF)"/>
            <person name="Walter F."/>
            <person name="Albersmeier A."/>
            <person name="Kalinowski J."/>
            <person name="Ruckert C."/>
        </authorList>
    </citation>
    <scope>NUCLEOTIDE SEQUENCE</scope>
    <source>
        <strain evidence="6">CGMCC 4.7306</strain>
    </source>
</reference>
<dbReference type="PANTHER" id="PTHR13847">
    <property type="entry name" value="SARCOSINE DEHYDROGENASE-RELATED"/>
    <property type="match status" value="1"/>
</dbReference>
<reference evidence="6" key="2">
    <citation type="submission" date="2020-09" db="EMBL/GenBank/DDBJ databases">
        <authorList>
            <person name="Sun Q."/>
            <person name="Zhou Y."/>
        </authorList>
    </citation>
    <scope>NUCLEOTIDE SEQUENCE</scope>
    <source>
        <strain evidence="6">CGMCC 4.7306</strain>
    </source>
</reference>
<dbReference type="EMBL" id="BMMZ01000004">
    <property type="protein sequence ID" value="GGL60867.1"/>
    <property type="molecule type" value="Genomic_DNA"/>
</dbReference>
<evidence type="ECO:0000256" key="3">
    <source>
        <dbReference type="ARBA" id="ARBA00022630"/>
    </source>
</evidence>
<sequence>MAADHRTVVVGSGIAGASAAFGLARRGAAVTIVDDGAVGQATAASAGIIMPWATSDDGPFYDLYAAGAAFYPELLALLADLGITRTDFRRSGGLIVNADPDLLDQSYQRVIGRKQAAGAAGAVIGSVEKIDNAAARDLFPPLAEGLDAIFISGGGRVDGRTLRDALLQAATQLGAERVVGHAAVDHDGTRPVTTVDGRQLPADSVVVATGAWSRDLLSGLGYQTPVQPQKGQISHLRVEADTSGWPTLHPISHHYLVPFDDGRIAVGATRETGSGFDTRVTAAGQLQVLQDALSVAPGLADATLIETRVGLRPLADDLPVAGAVPACPGLYVTVGYGAGGLTMGPRIGDAIARLIIGEPAPEIEAVAPRPA</sequence>
<feature type="domain" description="FAD dependent oxidoreductase" evidence="5">
    <location>
        <begin position="7"/>
        <end position="354"/>
    </location>
</feature>
<keyword evidence="3" id="KW-0285">Flavoprotein</keyword>
<dbReference type="Proteomes" id="UP000613840">
    <property type="component" value="Unassembled WGS sequence"/>
</dbReference>
<keyword evidence="4" id="KW-0560">Oxidoreductase</keyword>
<dbReference type="Gene3D" id="3.50.50.60">
    <property type="entry name" value="FAD/NAD(P)-binding domain"/>
    <property type="match status" value="1"/>
</dbReference>
<organism evidence="6 7">
    <name type="scientific">Microlunatus endophyticus</name>
    <dbReference type="NCBI Taxonomy" id="1716077"/>
    <lineage>
        <taxon>Bacteria</taxon>
        <taxon>Bacillati</taxon>
        <taxon>Actinomycetota</taxon>
        <taxon>Actinomycetes</taxon>
        <taxon>Propionibacteriales</taxon>
        <taxon>Propionibacteriaceae</taxon>
        <taxon>Microlunatus</taxon>
    </lineage>
</organism>
<evidence type="ECO:0000259" key="5">
    <source>
        <dbReference type="Pfam" id="PF01266"/>
    </source>
</evidence>
<dbReference type="PANTHER" id="PTHR13847:SF286">
    <property type="entry name" value="D-AMINO ACID DEHYDROGENASE"/>
    <property type="match status" value="1"/>
</dbReference>
<dbReference type="InterPro" id="IPR006076">
    <property type="entry name" value="FAD-dep_OxRdtase"/>
</dbReference>
<dbReference type="InterPro" id="IPR036188">
    <property type="entry name" value="FAD/NAD-bd_sf"/>
</dbReference>
<dbReference type="AlphaFoldDB" id="A0A917S5W0"/>
<evidence type="ECO:0000256" key="1">
    <source>
        <dbReference type="ARBA" id="ARBA00001974"/>
    </source>
</evidence>
<accession>A0A917S5W0</accession>
<protein>
    <submittedName>
        <fullName evidence="6">Oxidoreductase</fullName>
    </submittedName>
</protein>
<evidence type="ECO:0000256" key="2">
    <source>
        <dbReference type="ARBA" id="ARBA00009410"/>
    </source>
</evidence>
<comment type="similarity">
    <text evidence="2">Belongs to the DadA oxidoreductase family.</text>
</comment>
<dbReference type="RefSeq" id="WP_188894985.1">
    <property type="nucleotide sequence ID" value="NZ_BMMZ01000004.1"/>
</dbReference>
<evidence type="ECO:0000313" key="7">
    <source>
        <dbReference type="Proteomes" id="UP000613840"/>
    </source>
</evidence>
<gene>
    <name evidence="6" type="primary">dadA</name>
    <name evidence="6" type="ORF">GCM10011575_19280</name>
</gene>
<comment type="caution">
    <text evidence="6">The sequence shown here is derived from an EMBL/GenBank/DDBJ whole genome shotgun (WGS) entry which is preliminary data.</text>
</comment>